<dbReference type="Proteomes" id="UP000309618">
    <property type="component" value="Unassembled WGS sequence"/>
</dbReference>
<evidence type="ECO:0000313" key="1">
    <source>
        <dbReference type="EMBL" id="THJ43589.1"/>
    </source>
</evidence>
<gene>
    <name evidence="1" type="ORF">E8Q35_14885</name>
</gene>
<reference evidence="1 2" key="1">
    <citation type="submission" date="2019-04" db="EMBL/GenBank/DDBJ databases">
        <title>Comparative genomics of Aeromonas veronii strains pathogenic to fish.</title>
        <authorList>
            <person name="Cascarano M.C."/>
            <person name="Smyrli M."/>
            <person name="Katharios P."/>
        </authorList>
    </citation>
    <scope>NUCLEOTIDE SEQUENCE [LARGE SCALE GENOMIC DNA]</scope>
    <source>
        <strain evidence="1 2">XU1</strain>
    </source>
</reference>
<evidence type="ECO:0000313" key="2">
    <source>
        <dbReference type="Proteomes" id="UP000309618"/>
    </source>
</evidence>
<organism evidence="1 2">
    <name type="scientific">Aeromonas veronii</name>
    <dbReference type="NCBI Taxonomy" id="654"/>
    <lineage>
        <taxon>Bacteria</taxon>
        <taxon>Pseudomonadati</taxon>
        <taxon>Pseudomonadota</taxon>
        <taxon>Gammaproteobacteria</taxon>
        <taxon>Aeromonadales</taxon>
        <taxon>Aeromonadaceae</taxon>
        <taxon>Aeromonas</taxon>
    </lineage>
</organism>
<proteinExistence type="predicted"/>
<dbReference type="EMBL" id="SSUX01000011">
    <property type="protein sequence ID" value="THJ43589.1"/>
    <property type="molecule type" value="Genomic_DNA"/>
</dbReference>
<dbReference type="RefSeq" id="WP_136502028.1">
    <property type="nucleotide sequence ID" value="NZ_SSUX01000011.1"/>
</dbReference>
<protein>
    <submittedName>
        <fullName evidence="1">Uncharacterized protein</fullName>
    </submittedName>
</protein>
<sequence length="236" mass="26796">MQTVADILKIRNSLQPNIVRQRLYHGTNVEFDTFAITGKRLPAMGYGHYLTPNIEKAMQYGHIVMTFDVTANLLNWKSLDDLERSAIEFLLIESIPKERVAGFSALEQKFFTGAETTEAKAFYRDCREKTKDFWHDRAKAQVLPQNGGYIIQWRNGHDLAAANSEQLMGLAQEYRHDIARELGYQGAQFGDEVVVYSAECAVKVNIAPDVTGCYVQSSRPKENDSVLQLNRSDMRP</sequence>
<comment type="caution">
    <text evidence="1">The sequence shown here is derived from an EMBL/GenBank/DDBJ whole genome shotgun (WGS) entry which is preliminary data.</text>
</comment>
<dbReference type="AlphaFoldDB" id="A0A4S5CDN4"/>
<name>A0A4S5CDN4_AERVE</name>
<accession>A0A4S5CDN4</accession>